<protein>
    <submittedName>
        <fullName evidence="2">Uncharacterized protein</fullName>
    </submittedName>
</protein>
<accession>A0A9W6MUK5</accession>
<reference evidence="2" key="2">
    <citation type="submission" date="2023-01" db="EMBL/GenBank/DDBJ databases">
        <authorList>
            <person name="Sun Q."/>
            <person name="Evtushenko L."/>
        </authorList>
    </citation>
    <scope>NUCLEOTIDE SEQUENCE</scope>
    <source>
        <strain evidence="2">VKM B-2347</strain>
    </source>
</reference>
<dbReference type="AlphaFoldDB" id="A0A9W6MUK5"/>
<dbReference type="Proteomes" id="UP001143372">
    <property type="component" value="Unassembled WGS sequence"/>
</dbReference>
<organism evidence="2 3">
    <name type="scientific">Hansschlegelia plantiphila</name>
    <dbReference type="NCBI Taxonomy" id="374655"/>
    <lineage>
        <taxon>Bacteria</taxon>
        <taxon>Pseudomonadati</taxon>
        <taxon>Pseudomonadota</taxon>
        <taxon>Alphaproteobacteria</taxon>
        <taxon>Hyphomicrobiales</taxon>
        <taxon>Methylopilaceae</taxon>
        <taxon>Hansschlegelia</taxon>
    </lineage>
</organism>
<evidence type="ECO:0000313" key="3">
    <source>
        <dbReference type="Proteomes" id="UP001143372"/>
    </source>
</evidence>
<feature type="region of interest" description="Disordered" evidence="1">
    <location>
        <begin position="38"/>
        <end position="61"/>
    </location>
</feature>
<reference evidence="2" key="1">
    <citation type="journal article" date="2014" name="Int. J. Syst. Evol. Microbiol.">
        <title>Complete genome sequence of Corynebacterium casei LMG S-19264T (=DSM 44701T), isolated from a smear-ripened cheese.</title>
        <authorList>
            <consortium name="US DOE Joint Genome Institute (JGI-PGF)"/>
            <person name="Walter F."/>
            <person name="Albersmeier A."/>
            <person name="Kalinowski J."/>
            <person name="Ruckert C."/>
        </authorList>
    </citation>
    <scope>NUCLEOTIDE SEQUENCE</scope>
    <source>
        <strain evidence="2">VKM B-2347</strain>
    </source>
</reference>
<name>A0A9W6MUK5_9HYPH</name>
<sequence>MFRQADVVRAVKAARASGLDVGGIEIAPDGRIIVHSQAEKVPASPLDEWKAKRDARAAEGS</sequence>
<evidence type="ECO:0000256" key="1">
    <source>
        <dbReference type="SAM" id="MobiDB-lite"/>
    </source>
</evidence>
<proteinExistence type="predicted"/>
<keyword evidence="3" id="KW-1185">Reference proteome</keyword>
<dbReference type="EMBL" id="BSFI01000004">
    <property type="protein sequence ID" value="GLK67047.1"/>
    <property type="molecule type" value="Genomic_DNA"/>
</dbReference>
<evidence type="ECO:0000313" key="2">
    <source>
        <dbReference type="EMBL" id="GLK67047.1"/>
    </source>
</evidence>
<feature type="compositionally biased region" description="Basic and acidic residues" evidence="1">
    <location>
        <begin position="47"/>
        <end position="61"/>
    </location>
</feature>
<gene>
    <name evidence="2" type="ORF">GCM10008179_06850</name>
</gene>
<comment type="caution">
    <text evidence="2">The sequence shown here is derived from an EMBL/GenBank/DDBJ whole genome shotgun (WGS) entry which is preliminary data.</text>
</comment>